<gene>
    <name evidence="1" type="ORF">AVDCRST_MAG96-2947</name>
</gene>
<proteinExistence type="predicted"/>
<reference evidence="1" key="1">
    <citation type="submission" date="2020-02" db="EMBL/GenBank/DDBJ databases">
        <authorList>
            <person name="Meier V. D."/>
        </authorList>
    </citation>
    <scope>NUCLEOTIDE SEQUENCE</scope>
    <source>
        <strain evidence="1">AVDCRST_MAG96</strain>
    </source>
</reference>
<sequence length="93" mass="10266">MAELKTYHPLKATPAYAAANTLSEGFIWYAARQSFFSVDIEGRKLFITTAHVGLGEKALLNTHKAAMYVFTVQPGLKGLLPGKFKCFTDIKVN</sequence>
<evidence type="ECO:0000313" key="1">
    <source>
        <dbReference type="EMBL" id="CAA9521357.1"/>
    </source>
</evidence>
<organism evidence="1">
    <name type="scientific">uncultured Segetibacter sp</name>
    <dbReference type="NCBI Taxonomy" id="481133"/>
    <lineage>
        <taxon>Bacteria</taxon>
        <taxon>Pseudomonadati</taxon>
        <taxon>Bacteroidota</taxon>
        <taxon>Chitinophagia</taxon>
        <taxon>Chitinophagales</taxon>
        <taxon>Chitinophagaceae</taxon>
        <taxon>Segetibacter</taxon>
        <taxon>environmental samples</taxon>
    </lineage>
</organism>
<name>A0A6J4TGA9_9BACT</name>
<accession>A0A6J4TGA9</accession>
<dbReference type="EMBL" id="CADCVN010001155">
    <property type="protein sequence ID" value="CAA9521357.1"/>
    <property type="molecule type" value="Genomic_DNA"/>
</dbReference>
<protein>
    <submittedName>
        <fullName evidence="1">Uncharacterized protein</fullName>
    </submittedName>
</protein>
<dbReference type="AlphaFoldDB" id="A0A6J4TGA9"/>